<feature type="transmembrane region" description="Helical" evidence="13">
    <location>
        <begin position="185"/>
        <end position="202"/>
    </location>
</feature>
<dbReference type="InterPro" id="IPR001182">
    <property type="entry name" value="FtsW/RodA"/>
</dbReference>
<evidence type="ECO:0000256" key="12">
    <source>
        <dbReference type="ARBA" id="ARBA00033270"/>
    </source>
</evidence>
<dbReference type="AlphaFoldDB" id="A0A1M6TVD4"/>
<dbReference type="InterPro" id="IPR011923">
    <property type="entry name" value="RodA/MrdB"/>
</dbReference>
<evidence type="ECO:0000256" key="11">
    <source>
        <dbReference type="ARBA" id="ARBA00032370"/>
    </source>
</evidence>
<dbReference type="PROSITE" id="PS00428">
    <property type="entry name" value="FTSW_RODA_SPOVE"/>
    <property type="match status" value="1"/>
</dbReference>
<reference evidence="15" key="1">
    <citation type="submission" date="2016-11" db="EMBL/GenBank/DDBJ databases">
        <authorList>
            <person name="Varghese N."/>
            <person name="Submissions S."/>
        </authorList>
    </citation>
    <scope>NUCLEOTIDE SEQUENCE [LARGE SCALE GENOMIC DNA]</scope>
    <source>
        <strain evidence="15">DSM 26134</strain>
    </source>
</reference>
<keyword evidence="7" id="KW-0573">Peptidoglycan synthesis</keyword>
<sequence>MRGDSVLDRIDWTVVLLYFAMVILGWVNIYAAVYEEELASSMFSLSFNPGKQLVWIGTSILLIIGVISLDYKFFDSFGYIIYGVMVFLLIAVLLFGREVAGSTSWFQIGGFRFQPSEFSKFATALALAKYLGDIHVKMTNVKTQLIAAGIMFLPMVLIVMQGDTGSAMVFAAFAIILFREGLSPIYFILAIGLVVLFVLTLLVSKTVIFITAGVLCLVIIGASVKHPKRILITVVVGFGIFATVTSVDFIMKNVLKPHQRSRVVSLINPDADPLGAGWNVTQSKIAIGSGGFFGKGFLQGTQTKFDFVPEQSTDFIFCTLGEEWGWMGSLVMVVLFVTLLIRISIIAERQKTQFARVYGYGVLAVIFFHFAVNIAMTIGLFPVIGIPLPFFSYGGSSLWSFTVLLFILLALDANRMQVLVR</sequence>
<comment type="subcellular location">
    <subcellularLocation>
        <location evidence="1">Membrane</location>
        <topology evidence="1">Multi-pass membrane protein</topology>
    </subcellularLocation>
</comment>
<dbReference type="EMBL" id="FRAA01000006">
    <property type="protein sequence ID" value="SHK60758.1"/>
    <property type="molecule type" value="Genomic_DNA"/>
</dbReference>
<dbReference type="Pfam" id="PF01098">
    <property type="entry name" value="FTSW_RODA_SPOVE"/>
    <property type="match status" value="2"/>
</dbReference>
<dbReference type="GO" id="GO:0009252">
    <property type="term" value="P:peptidoglycan biosynthetic process"/>
    <property type="evidence" value="ECO:0007669"/>
    <property type="project" value="UniProtKB-KW"/>
</dbReference>
<evidence type="ECO:0000256" key="7">
    <source>
        <dbReference type="ARBA" id="ARBA00022984"/>
    </source>
</evidence>
<feature type="transmembrane region" description="Helical" evidence="13">
    <location>
        <begin position="145"/>
        <end position="178"/>
    </location>
</feature>
<dbReference type="NCBIfam" id="TIGR02210">
    <property type="entry name" value="rodA_shape"/>
    <property type="match status" value="1"/>
</dbReference>
<evidence type="ECO:0000256" key="1">
    <source>
        <dbReference type="ARBA" id="ARBA00004141"/>
    </source>
</evidence>
<evidence type="ECO:0000256" key="10">
    <source>
        <dbReference type="ARBA" id="ARBA00023316"/>
    </source>
</evidence>
<keyword evidence="6" id="KW-0133">Cell shape</keyword>
<dbReference type="GO" id="GO:0051301">
    <property type="term" value="P:cell division"/>
    <property type="evidence" value="ECO:0007669"/>
    <property type="project" value="InterPro"/>
</dbReference>
<dbReference type="PANTHER" id="PTHR30474">
    <property type="entry name" value="CELL CYCLE PROTEIN"/>
    <property type="match status" value="1"/>
</dbReference>
<evidence type="ECO:0000256" key="6">
    <source>
        <dbReference type="ARBA" id="ARBA00022960"/>
    </source>
</evidence>
<dbReference type="GO" id="GO:0005886">
    <property type="term" value="C:plasma membrane"/>
    <property type="evidence" value="ECO:0007669"/>
    <property type="project" value="TreeGrafter"/>
</dbReference>
<feature type="transmembrane region" description="Helical" evidence="13">
    <location>
        <begin position="12"/>
        <end position="33"/>
    </location>
</feature>
<dbReference type="STRING" id="156994.SAMN04488028_106194"/>
<feature type="transmembrane region" description="Helical" evidence="13">
    <location>
        <begin position="208"/>
        <end position="224"/>
    </location>
</feature>
<keyword evidence="8 13" id="KW-1133">Transmembrane helix</keyword>
<keyword evidence="3" id="KW-0328">Glycosyltransferase</keyword>
<evidence type="ECO:0000256" key="4">
    <source>
        <dbReference type="ARBA" id="ARBA00022679"/>
    </source>
</evidence>
<gene>
    <name evidence="14" type="ORF">SAMN04488028_106194</name>
</gene>
<dbReference type="GO" id="GO:0071555">
    <property type="term" value="P:cell wall organization"/>
    <property type="evidence" value="ECO:0007669"/>
    <property type="project" value="UniProtKB-KW"/>
</dbReference>
<dbReference type="InterPro" id="IPR018365">
    <property type="entry name" value="Cell_cycle_FtsW-rel_CS"/>
</dbReference>
<proteinExistence type="predicted"/>
<feature type="transmembrane region" description="Helical" evidence="13">
    <location>
        <begin position="53"/>
        <end position="69"/>
    </location>
</feature>
<accession>A0A1M6TVD4</accession>
<protein>
    <recommendedName>
        <fullName evidence="12">Cell wall polymerase</fullName>
    </recommendedName>
    <alternativeName>
        <fullName evidence="11">Peptidoglycan polymerase</fullName>
    </alternativeName>
</protein>
<dbReference type="GO" id="GO:0032153">
    <property type="term" value="C:cell division site"/>
    <property type="evidence" value="ECO:0007669"/>
    <property type="project" value="TreeGrafter"/>
</dbReference>
<dbReference type="GO" id="GO:0015648">
    <property type="term" value="F:lipid-linked peptidoglycan transporter activity"/>
    <property type="evidence" value="ECO:0007669"/>
    <property type="project" value="TreeGrafter"/>
</dbReference>
<evidence type="ECO:0000256" key="13">
    <source>
        <dbReference type="SAM" id="Phobius"/>
    </source>
</evidence>
<keyword evidence="15" id="KW-1185">Reference proteome</keyword>
<feature type="transmembrane region" description="Helical" evidence="13">
    <location>
        <begin position="76"/>
        <end position="96"/>
    </location>
</feature>
<feature type="transmembrane region" description="Helical" evidence="13">
    <location>
        <begin position="324"/>
        <end position="345"/>
    </location>
</feature>
<feature type="transmembrane region" description="Helical" evidence="13">
    <location>
        <begin position="357"/>
        <end position="384"/>
    </location>
</feature>
<dbReference type="GO" id="GO:0016757">
    <property type="term" value="F:glycosyltransferase activity"/>
    <property type="evidence" value="ECO:0007669"/>
    <property type="project" value="UniProtKB-KW"/>
</dbReference>
<dbReference type="Proteomes" id="UP000184474">
    <property type="component" value="Unassembled WGS sequence"/>
</dbReference>
<keyword evidence="5 13" id="KW-0812">Transmembrane</keyword>
<feature type="transmembrane region" description="Helical" evidence="13">
    <location>
        <begin position="231"/>
        <end position="251"/>
    </location>
</feature>
<evidence type="ECO:0000256" key="8">
    <source>
        <dbReference type="ARBA" id="ARBA00022989"/>
    </source>
</evidence>
<keyword evidence="4" id="KW-0808">Transferase</keyword>
<keyword evidence="2" id="KW-1003">Cell membrane</keyword>
<evidence type="ECO:0000256" key="5">
    <source>
        <dbReference type="ARBA" id="ARBA00022692"/>
    </source>
</evidence>
<dbReference type="GO" id="GO:0008360">
    <property type="term" value="P:regulation of cell shape"/>
    <property type="evidence" value="ECO:0007669"/>
    <property type="project" value="UniProtKB-KW"/>
</dbReference>
<dbReference type="NCBIfam" id="NF037961">
    <property type="entry name" value="RodA_shape"/>
    <property type="match status" value="1"/>
</dbReference>
<evidence type="ECO:0000256" key="2">
    <source>
        <dbReference type="ARBA" id="ARBA00022475"/>
    </source>
</evidence>
<dbReference type="PANTHER" id="PTHR30474:SF1">
    <property type="entry name" value="PEPTIDOGLYCAN GLYCOSYLTRANSFERASE MRDB"/>
    <property type="match status" value="1"/>
</dbReference>
<keyword evidence="10" id="KW-0961">Cell wall biogenesis/degradation</keyword>
<evidence type="ECO:0000313" key="14">
    <source>
        <dbReference type="EMBL" id="SHK60758.1"/>
    </source>
</evidence>
<name>A0A1M6TVD4_REIAG</name>
<evidence type="ECO:0000256" key="3">
    <source>
        <dbReference type="ARBA" id="ARBA00022676"/>
    </source>
</evidence>
<keyword evidence="9 13" id="KW-0472">Membrane</keyword>
<evidence type="ECO:0000256" key="9">
    <source>
        <dbReference type="ARBA" id="ARBA00023136"/>
    </source>
</evidence>
<feature type="transmembrane region" description="Helical" evidence="13">
    <location>
        <begin position="390"/>
        <end position="411"/>
    </location>
</feature>
<organism evidence="14 15">
    <name type="scientific">Reichenbachiella agariperforans</name>
    <dbReference type="NCBI Taxonomy" id="156994"/>
    <lineage>
        <taxon>Bacteria</taxon>
        <taxon>Pseudomonadati</taxon>
        <taxon>Bacteroidota</taxon>
        <taxon>Cytophagia</taxon>
        <taxon>Cytophagales</taxon>
        <taxon>Reichenbachiellaceae</taxon>
        <taxon>Reichenbachiella</taxon>
    </lineage>
</organism>
<evidence type="ECO:0000313" key="15">
    <source>
        <dbReference type="Proteomes" id="UP000184474"/>
    </source>
</evidence>